<organism evidence="7 8">
    <name type="scientific">Gilvimarinus gilvus</name>
    <dbReference type="NCBI Taxonomy" id="3058038"/>
    <lineage>
        <taxon>Bacteria</taxon>
        <taxon>Pseudomonadati</taxon>
        <taxon>Pseudomonadota</taxon>
        <taxon>Gammaproteobacteria</taxon>
        <taxon>Cellvibrionales</taxon>
        <taxon>Cellvibrionaceae</taxon>
        <taxon>Gilvimarinus</taxon>
    </lineage>
</organism>
<dbReference type="Gene3D" id="3.30.70.270">
    <property type="match status" value="1"/>
</dbReference>
<dbReference type="NCBIfam" id="TIGR00254">
    <property type="entry name" value="GGDEF"/>
    <property type="match status" value="1"/>
</dbReference>
<dbReference type="SUPFAM" id="SSF141868">
    <property type="entry name" value="EAL domain-like"/>
    <property type="match status" value="1"/>
</dbReference>
<dbReference type="PROSITE" id="PS50110">
    <property type="entry name" value="RESPONSE_REGULATORY"/>
    <property type="match status" value="1"/>
</dbReference>
<dbReference type="InterPro" id="IPR043128">
    <property type="entry name" value="Rev_trsase/Diguanyl_cyclase"/>
</dbReference>
<dbReference type="Pfam" id="PF00563">
    <property type="entry name" value="EAL"/>
    <property type="match status" value="1"/>
</dbReference>
<dbReference type="EMBL" id="JAXAFO010000015">
    <property type="protein sequence ID" value="MDX6849762.1"/>
    <property type="molecule type" value="Genomic_DNA"/>
</dbReference>
<dbReference type="InterPro" id="IPR035919">
    <property type="entry name" value="EAL_sf"/>
</dbReference>
<dbReference type="SMART" id="SM00052">
    <property type="entry name" value="EAL"/>
    <property type="match status" value="1"/>
</dbReference>
<dbReference type="PROSITE" id="PS50883">
    <property type="entry name" value="EAL"/>
    <property type="match status" value="1"/>
</dbReference>
<dbReference type="RefSeq" id="WP_302722438.1">
    <property type="nucleotide sequence ID" value="NZ_JAULRU010000548.1"/>
</dbReference>
<dbReference type="InterPro" id="IPR001633">
    <property type="entry name" value="EAL_dom"/>
</dbReference>
<accession>A0ABU4RXY0</accession>
<evidence type="ECO:0000259" key="2">
    <source>
        <dbReference type="PROSITE" id="PS50110"/>
    </source>
</evidence>
<dbReference type="NCBIfam" id="TIGR00229">
    <property type="entry name" value="sensory_box"/>
    <property type="match status" value="1"/>
</dbReference>
<protein>
    <submittedName>
        <fullName evidence="7">EAL domain-containing protein</fullName>
    </submittedName>
</protein>
<dbReference type="SMART" id="SM00448">
    <property type="entry name" value="REC"/>
    <property type="match status" value="1"/>
</dbReference>
<dbReference type="SMART" id="SM00267">
    <property type="entry name" value="GGDEF"/>
    <property type="match status" value="1"/>
</dbReference>
<dbReference type="CDD" id="cd00130">
    <property type="entry name" value="PAS"/>
    <property type="match status" value="1"/>
</dbReference>
<dbReference type="Gene3D" id="3.30.450.20">
    <property type="entry name" value="PAS domain"/>
    <property type="match status" value="1"/>
</dbReference>
<feature type="domain" description="PAC" evidence="4">
    <location>
        <begin position="338"/>
        <end position="390"/>
    </location>
</feature>
<dbReference type="Pfam" id="PF00989">
    <property type="entry name" value="PAS"/>
    <property type="match status" value="1"/>
</dbReference>
<dbReference type="InterPro" id="IPR001610">
    <property type="entry name" value="PAC"/>
</dbReference>
<feature type="domain" description="EAL" evidence="5">
    <location>
        <begin position="564"/>
        <end position="817"/>
    </location>
</feature>
<keyword evidence="1" id="KW-0597">Phosphoprotein</keyword>
<name>A0ABU4RXY0_9GAMM</name>
<comment type="caution">
    <text evidence="7">The sequence shown here is derived from an EMBL/GenBank/DDBJ whole genome shotgun (WGS) entry which is preliminary data.</text>
</comment>
<dbReference type="InterPro" id="IPR052155">
    <property type="entry name" value="Biofilm_reg_signaling"/>
</dbReference>
<dbReference type="SUPFAM" id="SSF55073">
    <property type="entry name" value="Nucleotide cyclase"/>
    <property type="match status" value="1"/>
</dbReference>
<dbReference type="PROSITE" id="PS50112">
    <property type="entry name" value="PAS"/>
    <property type="match status" value="1"/>
</dbReference>
<dbReference type="InterPro" id="IPR011006">
    <property type="entry name" value="CheY-like_superfamily"/>
</dbReference>
<feature type="domain" description="Response regulatory" evidence="2">
    <location>
        <begin position="12"/>
        <end position="127"/>
    </location>
</feature>
<evidence type="ECO:0000259" key="3">
    <source>
        <dbReference type="PROSITE" id="PS50112"/>
    </source>
</evidence>
<dbReference type="InterPro" id="IPR000014">
    <property type="entry name" value="PAS"/>
</dbReference>
<dbReference type="PROSITE" id="PS50113">
    <property type="entry name" value="PAC"/>
    <property type="match status" value="1"/>
</dbReference>
<keyword evidence="8" id="KW-1185">Reference proteome</keyword>
<dbReference type="SUPFAM" id="SSF55785">
    <property type="entry name" value="PYP-like sensor domain (PAS domain)"/>
    <property type="match status" value="1"/>
</dbReference>
<dbReference type="PANTHER" id="PTHR44757">
    <property type="entry name" value="DIGUANYLATE CYCLASE DGCP"/>
    <property type="match status" value="1"/>
</dbReference>
<dbReference type="InterPro" id="IPR029787">
    <property type="entry name" value="Nucleotide_cyclase"/>
</dbReference>
<dbReference type="InterPro" id="IPR035965">
    <property type="entry name" value="PAS-like_dom_sf"/>
</dbReference>
<evidence type="ECO:0000313" key="7">
    <source>
        <dbReference type="EMBL" id="MDX6849762.1"/>
    </source>
</evidence>
<evidence type="ECO:0000313" key="8">
    <source>
        <dbReference type="Proteomes" id="UP001273505"/>
    </source>
</evidence>
<proteinExistence type="predicted"/>
<sequence>MEPSIQTIVQPNILVVDDDEATRFLLAEGLKDLGEVLTACDGAEAILIARNTIPDVIILDVYMPGISGIDVCQTLKTDPKLADIPILFVTASEDQDLEVMSLAAGGIDLIRKPIDFGACILRVRNHLDIQQKNKALKLAHDDTNALLRHLPVHVSLWSSNWKNLYNNDDTGSWFGINALAAKSLAIDEYYPENLVGPIRLMAANSDEVYESSLECRTDLTLRHVKLTVRKRHYKDRNEGYLVTLYDISSLKRVEHALAAEKERMRITLNSIGDAVIATNADGKVTFINPIAERMTGFSELQALNRSIESVMDLRDAISKERAINPAIQALKEKRTVGMALNCQLQSRSGEVYRIEDSAAPIFNEHDELTGAVIVFHDVSEAIAMAVKMSHLANYDQLTNLPNRILLQDRLEQAFREAQAQHSKVAVYLIDIDHFKYLNDSLGHDTGDIIIKMVAKRLSGPLLANCTLARIGGDEFMVVYPCPGDPPEINFLAERLIECLEDPVRIESTEYSLSCSIGVSIFPDDSDSMDNIMRHADVAMYRAKHEGRKRHCFFSQALEESLMARQEIEQWLRHAIRKDQLEVYYQPKIHLNNGQIYGAEALVRLKDPNGAIISPDKFIGLAEEVGLAPELGRQVLVKACKAAKKWLNTNSNFTISVNVSAAQLRSRLFAQELSDILRSIGFPTGNLEIEVTESMLMEDIDLVQNTFSACHDLGIKIAIDDFGTGYSSLSYLKKFRVDTLKIDQSFVRDMTTDKNDCDIVKAVIQLGRSLNIDLCAEGIELEEQYAQLREMGCEQGQGYLFGRPVPLKEFDQLLKDTVDLSLLQTNSH</sequence>
<dbReference type="InterPro" id="IPR013767">
    <property type="entry name" value="PAS_fold"/>
</dbReference>
<dbReference type="Proteomes" id="UP001273505">
    <property type="component" value="Unassembled WGS sequence"/>
</dbReference>
<dbReference type="Gene3D" id="3.40.50.2300">
    <property type="match status" value="1"/>
</dbReference>
<dbReference type="CDD" id="cd01949">
    <property type="entry name" value="GGDEF"/>
    <property type="match status" value="1"/>
</dbReference>
<reference evidence="7 8" key="1">
    <citation type="submission" date="2023-11" db="EMBL/GenBank/DDBJ databases">
        <title>Gilvimarinus fulvus sp. nov., isolated from the surface of Kelp.</title>
        <authorList>
            <person name="Sun Y.Y."/>
            <person name="Gong Y."/>
            <person name="Du Z.J."/>
        </authorList>
    </citation>
    <scope>NUCLEOTIDE SEQUENCE [LARGE SCALE GENOMIC DNA]</scope>
    <source>
        <strain evidence="7 8">SDUM040013</strain>
    </source>
</reference>
<dbReference type="SMART" id="SM00086">
    <property type="entry name" value="PAC"/>
    <property type="match status" value="2"/>
</dbReference>
<dbReference type="CDD" id="cd01948">
    <property type="entry name" value="EAL"/>
    <property type="match status" value="1"/>
</dbReference>
<evidence type="ECO:0000259" key="6">
    <source>
        <dbReference type="PROSITE" id="PS50887"/>
    </source>
</evidence>
<feature type="modified residue" description="4-aspartylphosphate" evidence="1">
    <location>
        <position position="60"/>
    </location>
</feature>
<dbReference type="Pfam" id="PF00072">
    <property type="entry name" value="Response_reg"/>
    <property type="match status" value="1"/>
</dbReference>
<dbReference type="Pfam" id="PF00990">
    <property type="entry name" value="GGDEF"/>
    <property type="match status" value="1"/>
</dbReference>
<dbReference type="InterPro" id="IPR000700">
    <property type="entry name" value="PAS-assoc_C"/>
</dbReference>
<gene>
    <name evidence="7" type="ORF">SCD92_10360</name>
</gene>
<evidence type="ECO:0000259" key="5">
    <source>
        <dbReference type="PROSITE" id="PS50883"/>
    </source>
</evidence>
<dbReference type="Gene3D" id="3.20.20.450">
    <property type="entry name" value="EAL domain"/>
    <property type="match status" value="1"/>
</dbReference>
<dbReference type="PANTHER" id="PTHR44757:SF4">
    <property type="entry name" value="DIGUANYLATE CYCLASE DGCE-RELATED"/>
    <property type="match status" value="1"/>
</dbReference>
<evidence type="ECO:0000259" key="4">
    <source>
        <dbReference type="PROSITE" id="PS50113"/>
    </source>
</evidence>
<feature type="domain" description="GGDEF" evidence="6">
    <location>
        <begin position="422"/>
        <end position="555"/>
    </location>
</feature>
<dbReference type="SMART" id="SM00091">
    <property type="entry name" value="PAS"/>
    <property type="match status" value="1"/>
</dbReference>
<dbReference type="PROSITE" id="PS50887">
    <property type="entry name" value="GGDEF"/>
    <property type="match status" value="1"/>
</dbReference>
<dbReference type="InterPro" id="IPR001789">
    <property type="entry name" value="Sig_transdc_resp-reg_receiver"/>
</dbReference>
<feature type="domain" description="PAS" evidence="3">
    <location>
        <begin position="260"/>
        <end position="313"/>
    </location>
</feature>
<dbReference type="SUPFAM" id="SSF52172">
    <property type="entry name" value="CheY-like"/>
    <property type="match status" value="1"/>
</dbReference>
<dbReference type="InterPro" id="IPR000160">
    <property type="entry name" value="GGDEF_dom"/>
</dbReference>
<evidence type="ECO:0000256" key="1">
    <source>
        <dbReference type="PROSITE-ProRule" id="PRU00169"/>
    </source>
</evidence>